<keyword evidence="1" id="KW-1133">Transmembrane helix</keyword>
<evidence type="ECO:0000256" key="1">
    <source>
        <dbReference type="SAM" id="Phobius"/>
    </source>
</evidence>
<gene>
    <name evidence="2" type="ORF">UFOPK1392_01761</name>
</gene>
<dbReference type="AlphaFoldDB" id="A0A6J5YK14"/>
<keyword evidence="1" id="KW-0472">Membrane</keyword>
<feature type="transmembrane region" description="Helical" evidence="1">
    <location>
        <begin position="272"/>
        <end position="292"/>
    </location>
</feature>
<evidence type="ECO:0000313" key="2">
    <source>
        <dbReference type="EMBL" id="CAB4323998.1"/>
    </source>
</evidence>
<organism evidence="2">
    <name type="scientific">freshwater metagenome</name>
    <dbReference type="NCBI Taxonomy" id="449393"/>
    <lineage>
        <taxon>unclassified sequences</taxon>
        <taxon>metagenomes</taxon>
        <taxon>ecological metagenomes</taxon>
    </lineage>
</organism>
<reference evidence="2" key="1">
    <citation type="submission" date="2020-05" db="EMBL/GenBank/DDBJ databases">
        <authorList>
            <person name="Chiriac C."/>
            <person name="Salcher M."/>
            <person name="Ghai R."/>
            <person name="Kavagutti S V."/>
        </authorList>
    </citation>
    <scope>NUCLEOTIDE SEQUENCE</scope>
</reference>
<proteinExistence type="predicted"/>
<keyword evidence="1" id="KW-0812">Transmembrane</keyword>
<accession>A0A6J5YK14</accession>
<protein>
    <submittedName>
        <fullName evidence="2">Unannotated protein</fullName>
    </submittedName>
</protein>
<feature type="transmembrane region" description="Helical" evidence="1">
    <location>
        <begin position="45"/>
        <end position="67"/>
    </location>
</feature>
<feature type="transmembrane region" description="Helical" evidence="1">
    <location>
        <begin position="16"/>
        <end position="38"/>
    </location>
</feature>
<sequence>MHHLQILAGIAFNPGIRGILVVGVGVGVLMGSVWLLLASNVGARLGMLLALTGLFGWLTILTLTWWITPPAIGPRGNNGAWKPVEVYVNGSGSPKTTQVGGLVDPSSLPTADEILADNPELAAEYPNGFILSDLEASHPEVVSEYIKSENMNGWSLVASSAAGESQAAADVALVNAGIFSGPTAYKKLNTWEYGGKPQREDECADTDMVCRAVFRVKIAATFKHPTHYAVVQVQKVVTQEAKPGEPPPLPKIDTSAPVYSVVLVRDLGSVRLIPFLYFLISVSLFIIFAWTLHNREKVLMKNKALAEAAKGA</sequence>
<name>A0A6J5YK14_9ZZZZ</name>
<dbReference type="EMBL" id="CAEMXZ010000092">
    <property type="protein sequence ID" value="CAB4323998.1"/>
    <property type="molecule type" value="Genomic_DNA"/>
</dbReference>